<dbReference type="EMBL" id="JAZAVK010000074">
    <property type="protein sequence ID" value="KAK7425917.1"/>
    <property type="molecule type" value="Genomic_DNA"/>
</dbReference>
<dbReference type="EC" id="3.2.1.14" evidence="2"/>
<feature type="transmembrane region" description="Helical" evidence="1">
    <location>
        <begin position="340"/>
        <end position="360"/>
    </location>
</feature>
<keyword evidence="2" id="KW-0378">Hydrolase</keyword>
<evidence type="ECO:0000256" key="1">
    <source>
        <dbReference type="SAM" id="Phobius"/>
    </source>
</evidence>
<dbReference type="GO" id="GO:0008843">
    <property type="term" value="F:endochitinase activity"/>
    <property type="evidence" value="ECO:0007669"/>
    <property type="project" value="UniProtKB-EC"/>
</dbReference>
<sequence length="361" mass="39718">MVKEFYDGYTKEFGKPLFLHRALRWRWETADKVTSEERDEGWERIYTYRKWLLDNIFTERSILVLPIDEGRSNYRDAPPPVSVAAPPGTDLALIDFVHHTLEKGGKPIRPNTHHGCTITSCLPYVTDCPIGSVTTEIATAYTTYCPGAEATRAPVPETLTSTLYSTKVYTVTACPPNVTNCPVGSLTTEAVISYSTYCPGAENTKAVTTKFPHLQPDFDLHIETHLDRHGLSRQRTLHQGLPDHRGLHVDDAPLPVEHGHRIASSGSIKTIDHIITVYPASKNSAPPVNNATTTYYPSFKATAKVPVCTEPPYVPTYTEPDYAPTEPAPIPAVAAWNAPGLMAMVVGVVLAAIILASFSFM</sequence>
<protein>
    <submittedName>
        <fullName evidence="2">Chitinase 2</fullName>
        <ecNumber evidence="2">3.2.1.14</ecNumber>
    </submittedName>
</protein>
<evidence type="ECO:0000313" key="2">
    <source>
        <dbReference type="EMBL" id="KAK7425917.1"/>
    </source>
</evidence>
<keyword evidence="1" id="KW-0472">Membrane</keyword>
<organism evidence="2 3">
    <name type="scientific">Neonectria magnoliae</name>
    <dbReference type="NCBI Taxonomy" id="2732573"/>
    <lineage>
        <taxon>Eukaryota</taxon>
        <taxon>Fungi</taxon>
        <taxon>Dikarya</taxon>
        <taxon>Ascomycota</taxon>
        <taxon>Pezizomycotina</taxon>
        <taxon>Sordariomycetes</taxon>
        <taxon>Hypocreomycetidae</taxon>
        <taxon>Hypocreales</taxon>
        <taxon>Nectriaceae</taxon>
        <taxon>Neonectria</taxon>
    </lineage>
</organism>
<dbReference type="Proteomes" id="UP001498421">
    <property type="component" value="Unassembled WGS sequence"/>
</dbReference>
<gene>
    <name evidence="2" type="primary">CHT2_2</name>
    <name evidence="2" type="ORF">QQZ08_007631</name>
</gene>
<name>A0ABR1HYB0_9HYPO</name>
<keyword evidence="1" id="KW-0812">Transmembrane</keyword>
<evidence type="ECO:0000313" key="3">
    <source>
        <dbReference type="Proteomes" id="UP001498421"/>
    </source>
</evidence>
<keyword evidence="1" id="KW-1133">Transmembrane helix</keyword>
<comment type="caution">
    <text evidence="2">The sequence shown here is derived from an EMBL/GenBank/DDBJ whole genome shotgun (WGS) entry which is preliminary data.</text>
</comment>
<proteinExistence type="predicted"/>
<keyword evidence="3" id="KW-1185">Reference proteome</keyword>
<reference evidence="2 3" key="1">
    <citation type="journal article" date="2025" name="Microbiol. Resour. Announc.">
        <title>Draft genome sequences for Neonectria magnoliae and Neonectria punicea, canker pathogens of Liriodendron tulipifera and Acer saccharum in West Virginia.</title>
        <authorList>
            <person name="Petronek H.M."/>
            <person name="Kasson M.T."/>
            <person name="Metheny A.M."/>
            <person name="Stauder C.M."/>
            <person name="Lovett B."/>
            <person name="Lynch S.C."/>
            <person name="Garnas J.R."/>
            <person name="Kasson L.R."/>
            <person name="Stajich J.E."/>
        </authorList>
    </citation>
    <scope>NUCLEOTIDE SEQUENCE [LARGE SCALE GENOMIC DNA]</scope>
    <source>
        <strain evidence="2 3">NRRL 64651</strain>
    </source>
</reference>
<keyword evidence="2" id="KW-0326">Glycosidase</keyword>
<accession>A0ABR1HYB0</accession>